<dbReference type="Proteomes" id="UP000316500">
    <property type="component" value="Unassembled WGS sequence"/>
</dbReference>
<name>A0A558GMJ0_PAENT</name>
<sequence>MGRIGLALTLVGTAALLPGCFPEAVACPAIGHVAGVSVTVSANYADDVGSLRLKACQDGTCTDKELVLHPGSVAVDQGCSPDGVCSATSSPDGTLQGFLEMPALSETPLDATVTGTSPAGTALQARALTFTPTGEYPYGEQCGRVVSAGVVLDAEGLKQR</sequence>
<dbReference type="OrthoDB" id="3828886at2"/>
<organism evidence="1 2">
    <name type="scientific">Paenarthrobacter nitroguajacolicus</name>
    <name type="common">Arthrobacter nitroguajacolicus</name>
    <dbReference type="NCBI Taxonomy" id="211146"/>
    <lineage>
        <taxon>Bacteria</taxon>
        <taxon>Bacillati</taxon>
        <taxon>Actinomycetota</taxon>
        <taxon>Actinomycetes</taxon>
        <taxon>Micrococcales</taxon>
        <taxon>Micrococcaceae</taxon>
        <taxon>Paenarthrobacter</taxon>
    </lineage>
</organism>
<gene>
    <name evidence="1" type="ORF">FQP90_22115</name>
</gene>
<proteinExistence type="predicted"/>
<dbReference type="RefSeq" id="WP_144653220.1">
    <property type="nucleotide sequence ID" value="NZ_VNFK01000028.1"/>
</dbReference>
<dbReference type="EMBL" id="VNFK01000028">
    <property type="protein sequence ID" value="TVU58099.1"/>
    <property type="molecule type" value="Genomic_DNA"/>
</dbReference>
<protein>
    <submittedName>
        <fullName evidence="1">Uncharacterized protein</fullName>
    </submittedName>
</protein>
<comment type="caution">
    <text evidence="1">The sequence shown here is derived from an EMBL/GenBank/DDBJ whole genome shotgun (WGS) entry which is preliminary data.</text>
</comment>
<evidence type="ECO:0000313" key="2">
    <source>
        <dbReference type="Proteomes" id="UP000316500"/>
    </source>
</evidence>
<dbReference type="AlphaFoldDB" id="A0A558GMJ0"/>
<accession>A0A558GMJ0</accession>
<evidence type="ECO:0000313" key="1">
    <source>
        <dbReference type="EMBL" id="TVU58099.1"/>
    </source>
</evidence>
<reference evidence="1 2" key="1">
    <citation type="submission" date="2019-07" db="EMBL/GenBank/DDBJ databases">
        <title>Diversity of Bacteria from Kongsfjorden, Arctic.</title>
        <authorList>
            <person name="Yu Y."/>
        </authorList>
    </citation>
    <scope>NUCLEOTIDE SEQUENCE [LARGE SCALE GENOMIC DNA]</scope>
    <source>
        <strain evidence="1 2">SM1928</strain>
    </source>
</reference>